<dbReference type="PANTHER" id="PTHR24300:SF375">
    <property type="entry name" value="CYTOCHROME P450 FAMILY"/>
    <property type="match status" value="1"/>
</dbReference>
<keyword evidence="2 5" id="KW-0479">Metal-binding</keyword>
<organism evidence="7">
    <name type="scientific">Oppiella nova</name>
    <dbReference type="NCBI Taxonomy" id="334625"/>
    <lineage>
        <taxon>Eukaryota</taxon>
        <taxon>Metazoa</taxon>
        <taxon>Ecdysozoa</taxon>
        <taxon>Arthropoda</taxon>
        <taxon>Chelicerata</taxon>
        <taxon>Arachnida</taxon>
        <taxon>Acari</taxon>
        <taxon>Acariformes</taxon>
        <taxon>Sarcoptiformes</taxon>
        <taxon>Oribatida</taxon>
        <taxon>Brachypylina</taxon>
        <taxon>Oppioidea</taxon>
        <taxon>Oppiidae</taxon>
        <taxon>Oppiella</taxon>
    </lineage>
</organism>
<dbReference type="GO" id="GO:0006805">
    <property type="term" value="P:xenobiotic metabolic process"/>
    <property type="evidence" value="ECO:0007669"/>
    <property type="project" value="TreeGrafter"/>
</dbReference>
<sequence>MLLLMAYYPELQNKLQDEIARVLGDSMPHVNDQSRLPYVLAYISETLRYRSPLAFTLPHRALDHVQFGIRYNIPTDTMVIVNLNSMLMDENVWSQPKKFNPDRFLNAHGDFCKINANAFMPFGTGRRICVGEQLGMNDLFVTLVRFLQLTKDYRIELASDRFTIEPDPKGLIFQFPSDFEVVLH</sequence>
<dbReference type="Proteomes" id="UP000728032">
    <property type="component" value="Unassembled WGS sequence"/>
</dbReference>
<keyword evidence="6" id="KW-0560">Oxidoreductase</keyword>
<proteinExistence type="inferred from homology"/>
<dbReference type="GO" id="GO:0016712">
    <property type="term" value="F:oxidoreductase activity, acting on paired donors, with incorporation or reduction of molecular oxygen, reduced flavin or flavoprotein as one donor, and incorporation of one atom of oxygen"/>
    <property type="evidence" value="ECO:0007669"/>
    <property type="project" value="TreeGrafter"/>
</dbReference>
<dbReference type="OrthoDB" id="6485116at2759"/>
<evidence type="ECO:0000256" key="3">
    <source>
        <dbReference type="ARBA" id="ARBA00023004"/>
    </source>
</evidence>
<evidence type="ECO:0000256" key="2">
    <source>
        <dbReference type="ARBA" id="ARBA00022723"/>
    </source>
</evidence>
<evidence type="ECO:0008006" key="9">
    <source>
        <dbReference type="Google" id="ProtNLM"/>
    </source>
</evidence>
<dbReference type="EMBL" id="CAJPVJ010019441">
    <property type="protein sequence ID" value="CAG2177298.1"/>
    <property type="molecule type" value="Genomic_DNA"/>
</dbReference>
<dbReference type="GO" id="GO:0005506">
    <property type="term" value="F:iron ion binding"/>
    <property type="evidence" value="ECO:0007669"/>
    <property type="project" value="InterPro"/>
</dbReference>
<dbReference type="SUPFAM" id="SSF48264">
    <property type="entry name" value="Cytochrome P450"/>
    <property type="match status" value="1"/>
</dbReference>
<dbReference type="GO" id="GO:0020037">
    <property type="term" value="F:heme binding"/>
    <property type="evidence" value="ECO:0007669"/>
    <property type="project" value="InterPro"/>
</dbReference>
<dbReference type="EMBL" id="OC934266">
    <property type="protein sequence ID" value="CAD7660160.1"/>
    <property type="molecule type" value="Genomic_DNA"/>
</dbReference>
<evidence type="ECO:0000256" key="1">
    <source>
        <dbReference type="ARBA" id="ARBA00010617"/>
    </source>
</evidence>
<dbReference type="Pfam" id="PF00067">
    <property type="entry name" value="p450"/>
    <property type="match status" value="1"/>
</dbReference>
<evidence type="ECO:0000256" key="4">
    <source>
        <dbReference type="ARBA" id="ARBA00023033"/>
    </source>
</evidence>
<accession>A0A7R9MHQ0</accession>
<name>A0A7R9MHQ0_9ACAR</name>
<dbReference type="InterPro" id="IPR001128">
    <property type="entry name" value="Cyt_P450"/>
</dbReference>
<evidence type="ECO:0000313" key="7">
    <source>
        <dbReference type="EMBL" id="CAD7660160.1"/>
    </source>
</evidence>
<dbReference type="AlphaFoldDB" id="A0A7R9MHQ0"/>
<evidence type="ECO:0000256" key="5">
    <source>
        <dbReference type="PIRSR" id="PIRSR602401-1"/>
    </source>
</evidence>
<dbReference type="PRINTS" id="PR00385">
    <property type="entry name" value="P450"/>
</dbReference>
<dbReference type="Gene3D" id="1.10.630.10">
    <property type="entry name" value="Cytochrome P450"/>
    <property type="match status" value="1"/>
</dbReference>
<keyword evidence="8" id="KW-1185">Reference proteome</keyword>
<evidence type="ECO:0000313" key="8">
    <source>
        <dbReference type="Proteomes" id="UP000728032"/>
    </source>
</evidence>
<evidence type="ECO:0000256" key="6">
    <source>
        <dbReference type="RuleBase" id="RU000461"/>
    </source>
</evidence>
<dbReference type="PRINTS" id="PR00463">
    <property type="entry name" value="EP450I"/>
</dbReference>
<dbReference type="InterPro" id="IPR050182">
    <property type="entry name" value="Cytochrome_P450_fam2"/>
</dbReference>
<comment type="cofactor">
    <cofactor evidence="5">
        <name>heme</name>
        <dbReference type="ChEBI" id="CHEBI:30413"/>
    </cofactor>
</comment>
<gene>
    <name evidence="7" type="ORF">ONB1V03_LOCUS16730</name>
</gene>
<dbReference type="InterPro" id="IPR036396">
    <property type="entry name" value="Cyt_P450_sf"/>
</dbReference>
<dbReference type="GO" id="GO:0006082">
    <property type="term" value="P:organic acid metabolic process"/>
    <property type="evidence" value="ECO:0007669"/>
    <property type="project" value="TreeGrafter"/>
</dbReference>
<keyword evidence="4 6" id="KW-0503">Monooxygenase</keyword>
<comment type="similarity">
    <text evidence="1 6">Belongs to the cytochrome P450 family.</text>
</comment>
<feature type="binding site" description="axial binding residue" evidence="5">
    <location>
        <position position="129"/>
    </location>
    <ligand>
        <name>heme</name>
        <dbReference type="ChEBI" id="CHEBI:30413"/>
    </ligand>
    <ligandPart>
        <name>Fe</name>
        <dbReference type="ChEBI" id="CHEBI:18248"/>
    </ligandPart>
</feature>
<dbReference type="InterPro" id="IPR002401">
    <property type="entry name" value="Cyt_P450_E_grp-I"/>
</dbReference>
<reference evidence="7" key="1">
    <citation type="submission" date="2020-11" db="EMBL/GenBank/DDBJ databases">
        <authorList>
            <person name="Tran Van P."/>
        </authorList>
    </citation>
    <scope>NUCLEOTIDE SEQUENCE</scope>
</reference>
<dbReference type="PANTHER" id="PTHR24300">
    <property type="entry name" value="CYTOCHROME P450 508A4-RELATED"/>
    <property type="match status" value="1"/>
</dbReference>
<keyword evidence="3 5" id="KW-0408">Iron</keyword>
<dbReference type="GO" id="GO:0005737">
    <property type="term" value="C:cytoplasm"/>
    <property type="evidence" value="ECO:0007669"/>
    <property type="project" value="TreeGrafter"/>
</dbReference>
<keyword evidence="5 6" id="KW-0349">Heme</keyword>
<protein>
    <recommendedName>
        <fullName evidence="9">Cytochrome P450</fullName>
    </recommendedName>
</protein>
<dbReference type="InterPro" id="IPR017972">
    <property type="entry name" value="Cyt_P450_CS"/>
</dbReference>
<feature type="non-terminal residue" evidence="7">
    <location>
        <position position="184"/>
    </location>
</feature>
<dbReference type="PROSITE" id="PS00086">
    <property type="entry name" value="CYTOCHROME_P450"/>
    <property type="match status" value="1"/>
</dbReference>